<dbReference type="InterPro" id="IPR045621">
    <property type="entry name" value="BPD_transp_1_N"/>
</dbReference>
<keyword evidence="6 7" id="KW-0472">Membrane</keyword>
<evidence type="ECO:0000256" key="2">
    <source>
        <dbReference type="ARBA" id="ARBA00022448"/>
    </source>
</evidence>
<dbReference type="PANTHER" id="PTHR43163:SF6">
    <property type="entry name" value="DIPEPTIDE TRANSPORT SYSTEM PERMEASE PROTEIN DPPB-RELATED"/>
    <property type="match status" value="1"/>
</dbReference>
<feature type="transmembrane region" description="Helical" evidence="7">
    <location>
        <begin position="136"/>
        <end position="169"/>
    </location>
</feature>
<dbReference type="EMBL" id="JACBZS010000001">
    <property type="protein sequence ID" value="NYI72142.1"/>
    <property type="molecule type" value="Genomic_DNA"/>
</dbReference>
<gene>
    <name evidence="9" type="ORF">GGQ54_002702</name>
</gene>
<keyword evidence="4 7" id="KW-0812">Transmembrane</keyword>
<organism evidence="9 10">
    <name type="scientific">Naumannella cuiyingiana</name>
    <dbReference type="NCBI Taxonomy" id="1347891"/>
    <lineage>
        <taxon>Bacteria</taxon>
        <taxon>Bacillati</taxon>
        <taxon>Actinomycetota</taxon>
        <taxon>Actinomycetes</taxon>
        <taxon>Propionibacteriales</taxon>
        <taxon>Propionibacteriaceae</taxon>
        <taxon>Naumannella</taxon>
    </lineage>
</organism>
<dbReference type="Gene3D" id="1.10.3720.10">
    <property type="entry name" value="MetI-like"/>
    <property type="match status" value="1"/>
</dbReference>
<keyword evidence="3" id="KW-1003">Cell membrane</keyword>
<dbReference type="Pfam" id="PF00528">
    <property type="entry name" value="BPD_transp_1"/>
    <property type="match status" value="1"/>
</dbReference>
<evidence type="ECO:0000313" key="9">
    <source>
        <dbReference type="EMBL" id="NYI72142.1"/>
    </source>
</evidence>
<proteinExistence type="inferred from homology"/>
<dbReference type="SUPFAM" id="SSF161098">
    <property type="entry name" value="MetI-like"/>
    <property type="match status" value="1"/>
</dbReference>
<protein>
    <submittedName>
        <fullName evidence="9">Peptide/nickel transport system permease protein</fullName>
    </submittedName>
</protein>
<dbReference type="AlphaFoldDB" id="A0A7Z0IM29"/>
<evidence type="ECO:0000256" key="6">
    <source>
        <dbReference type="ARBA" id="ARBA00023136"/>
    </source>
</evidence>
<accession>A0A7Z0IM29</accession>
<feature type="transmembrane region" description="Helical" evidence="7">
    <location>
        <begin position="277"/>
        <end position="299"/>
    </location>
</feature>
<name>A0A7Z0IM29_9ACTN</name>
<feature type="transmembrane region" description="Helical" evidence="7">
    <location>
        <begin position="104"/>
        <end position="124"/>
    </location>
</feature>
<feature type="domain" description="ABC transmembrane type-1" evidence="8">
    <location>
        <begin position="100"/>
        <end position="300"/>
    </location>
</feature>
<dbReference type="GO" id="GO:0005886">
    <property type="term" value="C:plasma membrane"/>
    <property type="evidence" value="ECO:0007669"/>
    <property type="project" value="UniProtKB-SubCell"/>
</dbReference>
<comment type="subcellular location">
    <subcellularLocation>
        <location evidence="1 7">Cell membrane</location>
        <topology evidence="1 7">Multi-pass membrane protein</topology>
    </subcellularLocation>
</comment>
<evidence type="ECO:0000313" key="10">
    <source>
        <dbReference type="Proteomes" id="UP000527616"/>
    </source>
</evidence>
<dbReference type="CDD" id="cd06261">
    <property type="entry name" value="TM_PBP2"/>
    <property type="match status" value="1"/>
</dbReference>
<feature type="transmembrane region" description="Helical" evidence="7">
    <location>
        <begin position="175"/>
        <end position="197"/>
    </location>
</feature>
<evidence type="ECO:0000259" key="8">
    <source>
        <dbReference type="PROSITE" id="PS50928"/>
    </source>
</evidence>
<dbReference type="InterPro" id="IPR000515">
    <property type="entry name" value="MetI-like"/>
</dbReference>
<evidence type="ECO:0000256" key="5">
    <source>
        <dbReference type="ARBA" id="ARBA00022989"/>
    </source>
</evidence>
<evidence type="ECO:0000256" key="4">
    <source>
        <dbReference type="ARBA" id="ARBA00022692"/>
    </source>
</evidence>
<sequence length="317" mass="32336">MVRHLALRIVQALGVLWAAYTVAFLVLYALPGDPAALVAAGGDPSASTATPEQIAELRARYGWDQPVPVQYVQHLAALARGDLGSSPRTGSVAASIGQAIWPTAQIALLATGLSLLGGGALALAATRFRVGPVRQLLLALPPLGVSVPSFWLALMLLQVFSFGLGWFPAFGNDGAASLVLPAITLATLGSATVAQVYTRSLDAEAAQPYAETALTKGAGPARVLWHIGRNAALPALAVAGVLAGQFLGGAVVTETVFSRTGLGQLTAMAVATQDIPLTLGIVVLGAATVVVVTLLVDLVQPLLDPRLSLAPVPGGRS</sequence>
<dbReference type="Pfam" id="PF19300">
    <property type="entry name" value="BPD_transp_1_N"/>
    <property type="match status" value="1"/>
</dbReference>
<comment type="caution">
    <text evidence="9">The sequence shown here is derived from an EMBL/GenBank/DDBJ whole genome shotgun (WGS) entry which is preliminary data.</text>
</comment>
<dbReference type="Proteomes" id="UP000527616">
    <property type="component" value="Unassembled WGS sequence"/>
</dbReference>
<evidence type="ECO:0000256" key="3">
    <source>
        <dbReference type="ARBA" id="ARBA00022475"/>
    </source>
</evidence>
<dbReference type="RefSeq" id="WP_179445876.1">
    <property type="nucleotide sequence ID" value="NZ_JACBZS010000001.1"/>
</dbReference>
<dbReference type="PROSITE" id="PS50928">
    <property type="entry name" value="ABC_TM1"/>
    <property type="match status" value="1"/>
</dbReference>
<comment type="similarity">
    <text evidence="7">Belongs to the binding-protein-dependent transport system permease family.</text>
</comment>
<keyword evidence="2 7" id="KW-0813">Transport</keyword>
<reference evidence="9 10" key="1">
    <citation type="submission" date="2020-07" db="EMBL/GenBank/DDBJ databases">
        <title>Sequencing the genomes of 1000 actinobacteria strains.</title>
        <authorList>
            <person name="Klenk H.-P."/>
        </authorList>
    </citation>
    <scope>NUCLEOTIDE SEQUENCE [LARGE SCALE GENOMIC DNA]</scope>
    <source>
        <strain evidence="9 10">DSM 103164</strain>
    </source>
</reference>
<feature type="transmembrane region" description="Helical" evidence="7">
    <location>
        <begin position="232"/>
        <end position="257"/>
    </location>
</feature>
<evidence type="ECO:0000256" key="1">
    <source>
        <dbReference type="ARBA" id="ARBA00004651"/>
    </source>
</evidence>
<feature type="transmembrane region" description="Helical" evidence="7">
    <location>
        <begin position="12"/>
        <end position="30"/>
    </location>
</feature>
<dbReference type="InterPro" id="IPR035906">
    <property type="entry name" value="MetI-like_sf"/>
</dbReference>
<keyword evidence="10" id="KW-1185">Reference proteome</keyword>
<dbReference type="PANTHER" id="PTHR43163">
    <property type="entry name" value="DIPEPTIDE TRANSPORT SYSTEM PERMEASE PROTEIN DPPB-RELATED"/>
    <property type="match status" value="1"/>
</dbReference>
<keyword evidence="5 7" id="KW-1133">Transmembrane helix</keyword>
<dbReference type="GO" id="GO:0055085">
    <property type="term" value="P:transmembrane transport"/>
    <property type="evidence" value="ECO:0007669"/>
    <property type="project" value="InterPro"/>
</dbReference>
<evidence type="ECO:0000256" key="7">
    <source>
        <dbReference type="RuleBase" id="RU363032"/>
    </source>
</evidence>